<evidence type="ECO:0000313" key="1">
    <source>
        <dbReference type="EMBL" id="QSF43398.1"/>
    </source>
</evidence>
<organism evidence="1 2">
    <name type="scientific">Paenibacillus tianjinensis</name>
    <dbReference type="NCBI Taxonomy" id="2810347"/>
    <lineage>
        <taxon>Bacteria</taxon>
        <taxon>Bacillati</taxon>
        <taxon>Bacillota</taxon>
        <taxon>Bacilli</taxon>
        <taxon>Bacillales</taxon>
        <taxon>Paenibacillaceae</taxon>
        <taxon>Paenibacillus</taxon>
    </lineage>
</organism>
<protein>
    <recommendedName>
        <fullName evidence="3">Phage protein</fullName>
    </recommendedName>
</protein>
<reference evidence="1 2" key="1">
    <citation type="submission" date="2021-02" db="EMBL/GenBank/DDBJ databases">
        <title>Paenibacillus tianjinensis sp. nov.</title>
        <authorList>
            <person name="Liu H."/>
        </authorList>
    </citation>
    <scope>NUCLEOTIDE SEQUENCE [LARGE SCALE GENOMIC DNA]</scope>
    <source>
        <strain evidence="1 2">TB2019</strain>
    </source>
</reference>
<name>A0ABX7L7R2_9BACL</name>
<dbReference type="RefSeq" id="WP_206101031.1">
    <property type="nucleotide sequence ID" value="NZ_CP070969.1"/>
</dbReference>
<accession>A0ABX7L7R2</accession>
<gene>
    <name evidence="1" type="ORF">JRJ22_19215</name>
</gene>
<dbReference type="EMBL" id="CP070969">
    <property type="protein sequence ID" value="QSF43398.1"/>
    <property type="molecule type" value="Genomic_DNA"/>
</dbReference>
<keyword evidence="2" id="KW-1185">Reference proteome</keyword>
<sequence length="102" mass="12131">MYFYTISNGEYSDYAYTMIYHEKEFTKIEFCKLYNSAMEKLNGRYPYHNGVAEVMEEAFGFKIAKTRFEINAEYGEHKTLDIEKIDSDETWISVEDYPAKEV</sequence>
<evidence type="ECO:0000313" key="2">
    <source>
        <dbReference type="Proteomes" id="UP000663452"/>
    </source>
</evidence>
<dbReference type="Proteomes" id="UP000663452">
    <property type="component" value="Chromosome"/>
</dbReference>
<proteinExistence type="predicted"/>
<evidence type="ECO:0008006" key="3">
    <source>
        <dbReference type="Google" id="ProtNLM"/>
    </source>
</evidence>